<dbReference type="PROSITE" id="PS50113">
    <property type="entry name" value="PAC"/>
    <property type="match status" value="1"/>
</dbReference>
<dbReference type="InterPro" id="IPR009057">
    <property type="entry name" value="Homeodomain-like_sf"/>
</dbReference>
<keyword evidence="2" id="KW-0067">ATP-binding</keyword>
<protein>
    <submittedName>
        <fullName evidence="9">PAS domain-containing protein</fullName>
    </submittedName>
</protein>
<dbReference type="PROSITE" id="PS50045">
    <property type="entry name" value="SIGMA54_INTERACT_4"/>
    <property type="match status" value="1"/>
</dbReference>
<dbReference type="InterPro" id="IPR027417">
    <property type="entry name" value="P-loop_NTPase"/>
</dbReference>
<evidence type="ECO:0000256" key="5">
    <source>
        <dbReference type="ARBA" id="ARBA00023163"/>
    </source>
</evidence>
<dbReference type="CDD" id="cd00130">
    <property type="entry name" value="PAS"/>
    <property type="match status" value="1"/>
</dbReference>
<dbReference type="InterPro" id="IPR035965">
    <property type="entry name" value="PAS-like_dom_sf"/>
</dbReference>
<dbReference type="AlphaFoldDB" id="A0A550JBP9"/>
<dbReference type="Gene3D" id="3.30.450.20">
    <property type="entry name" value="PAS domain"/>
    <property type="match status" value="1"/>
</dbReference>
<gene>
    <name evidence="9" type="ORF">FL622_11250</name>
</gene>
<dbReference type="InterPro" id="IPR000700">
    <property type="entry name" value="PAS-assoc_C"/>
</dbReference>
<reference evidence="9 10" key="1">
    <citation type="submission" date="2019-07" db="EMBL/GenBank/DDBJ databases">
        <title>Insights of Desulfuromonas acetexigens electromicrobiology.</title>
        <authorList>
            <person name="Katuri K."/>
            <person name="Sapireddy V."/>
            <person name="Shaw D.R."/>
            <person name="Saikaly P."/>
        </authorList>
    </citation>
    <scope>NUCLEOTIDE SEQUENCE [LARGE SCALE GENOMIC DNA]</scope>
    <source>
        <strain evidence="9 10">2873</strain>
    </source>
</reference>
<dbReference type="GO" id="GO:0005524">
    <property type="term" value="F:ATP binding"/>
    <property type="evidence" value="ECO:0007669"/>
    <property type="project" value="UniProtKB-KW"/>
</dbReference>
<dbReference type="PRINTS" id="PR01590">
    <property type="entry name" value="HTHFIS"/>
</dbReference>
<dbReference type="PROSITE" id="PS50112">
    <property type="entry name" value="PAS"/>
    <property type="match status" value="1"/>
</dbReference>
<evidence type="ECO:0000259" key="7">
    <source>
        <dbReference type="PROSITE" id="PS50112"/>
    </source>
</evidence>
<keyword evidence="3" id="KW-0805">Transcription regulation</keyword>
<feature type="domain" description="Sigma-54 factor interaction" evidence="6">
    <location>
        <begin position="140"/>
        <end position="369"/>
    </location>
</feature>
<dbReference type="InterPro" id="IPR025943">
    <property type="entry name" value="Sigma_54_int_dom_ATP-bd_2"/>
</dbReference>
<dbReference type="PROSITE" id="PS00676">
    <property type="entry name" value="SIGMA54_INTERACT_2"/>
    <property type="match status" value="1"/>
</dbReference>
<dbReference type="GO" id="GO:0043565">
    <property type="term" value="F:sequence-specific DNA binding"/>
    <property type="evidence" value="ECO:0007669"/>
    <property type="project" value="InterPro"/>
</dbReference>
<evidence type="ECO:0000256" key="2">
    <source>
        <dbReference type="ARBA" id="ARBA00022840"/>
    </source>
</evidence>
<dbReference type="Proteomes" id="UP000317155">
    <property type="component" value="Unassembled WGS sequence"/>
</dbReference>
<comment type="caution">
    <text evidence="9">The sequence shown here is derived from an EMBL/GenBank/DDBJ whole genome shotgun (WGS) entry which is preliminary data.</text>
</comment>
<dbReference type="OrthoDB" id="9814761at2"/>
<dbReference type="SMART" id="SM00382">
    <property type="entry name" value="AAA"/>
    <property type="match status" value="1"/>
</dbReference>
<evidence type="ECO:0000256" key="4">
    <source>
        <dbReference type="ARBA" id="ARBA00023125"/>
    </source>
</evidence>
<dbReference type="EMBL" id="VJVV01000007">
    <property type="protein sequence ID" value="TRO80654.1"/>
    <property type="molecule type" value="Genomic_DNA"/>
</dbReference>
<dbReference type="SUPFAM" id="SSF46689">
    <property type="entry name" value="Homeodomain-like"/>
    <property type="match status" value="1"/>
</dbReference>
<organism evidence="9 10">
    <name type="scientific">Trichloromonas acetexigens</name>
    <dbReference type="NCBI Taxonomy" id="38815"/>
    <lineage>
        <taxon>Bacteria</taxon>
        <taxon>Pseudomonadati</taxon>
        <taxon>Thermodesulfobacteriota</taxon>
        <taxon>Desulfuromonadia</taxon>
        <taxon>Desulfuromonadales</taxon>
        <taxon>Trichloromonadaceae</taxon>
        <taxon>Trichloromonas</taxon>
    </lineage>
</organism>
<evidence type="ECO:0000256" key="1">
    <source>
        <dbReference type="ARBA" id="ARBA00022741"/>
    </source>
</evidence>
<keyword evidence="10" id="KW-1185">Reference proteome</keyword>
<dbReference type="Pfam" id="PF00158">
    <property type="entry name" value="Sigma54_activat"/>
    <property type="match status" value="1"/>
</dbReference>
<dbReference type="Gene3D" id="1.10.10.60">
    <property type="entry name" value="Homeodomain-like"/>
    <property type="match status" value="1"/>
</dbReference>
<dbReference type="InterPro" id="IPR025944">
    <property type="entry name" value="Sigma_54_int_dom_CS"/>
</dbReference>
<dbReference type="PANTHER" id="PTHR32071">
    <property type="entry name" value="TRANSCRIPTIONAL REGULATORY PROTEIN"/>
    <property type="match status" value="1"/>
</dbReference>
<sequence length="436" mass="48416">MTEKPTDNPAHLATILDSVADGVFTVDDEMRITWFNRAAEEITGFTRAEALGQRCCEIFRSSVCFSACPVREAMTGGADVINREVDILDRDNREIPISISASVLRDEAGRPVGGVETFRDLSRLRALQREVEKKYTFHDLVSRHPAMRRLFDVLPDVAASGATVLLHGESGSGKELFARALHDLSPRRGGPLVTVNCGALPETLLEAEIFGAKKGAYTGAVADRPGRLEQAEKGTLFLDEIGDLPLSLQVKLLRVLENREYQPLGGRRARIADVRFIAASHRDLEAMVAEGTFRRDLFFRVNVVKLSIPPLRERREDIPLLLDMALDRFNRAYGKKLRGFTPDALRLLLDHDYPGNVRELLNLVERGVILGRSERLAAELFSEVASAGAPLAPPAPTAEPLDEVLRRHGGNQTRAARELGINRTTLWRRLKKAHRA</sequence>
<dbReference type="CDD" id="cd00009">
    <property type="entry name" value="AAA"/>
    <property type="match status" value="1"/>
</dbReference>
<dbReference type="RefSeq" id="WP_092058326.1">
    <property type="nucleotide sequence ID" value="NZ_FOJJ01000039.1"/>
</dbReference>
<keyword evidence="1" id="KW-0547">Nucleotide-binding</keyword>
<dbReference type="SUPFAM" id="SSF55785">
    <property type="entry name" value="PYP-like sensor domain (PAS domain)"/>
    <property type="match status" value="1"/>
</dbReference>
<feature type="domain" description="PAS" evidence="7">
    <location>
        <begin position="8"/>
        <end position="53"/>
    </location>
</feature>
<keyword evidence="5" id="KW-0804">Transcription</keyword>
<keyword evidence="4" id="KW-0238">DNA-binding</keyword>
<feature type="domain" description="PAC" evidence="8">
    <location>
        <begin position="81"/>
        <end position="133"/>
    </location>
</feature>
<dbReference type="InterPro" id="IPR002197">
    <property type="entry name" value="HTH_Fis"/>
</dbReference>
<dbReference type="Gene3D" id="1.10.8.60">
    <property type="match status" value="1"/>
</dbReference>
<dbReference type="InterPro" id="IPR058031">
    <property type="entry name" value="AAA_lid_NorR"/>
</dbReference>
<dbReference type="SUPFAM" id="SSF52540">
    <property type="entry name" value="P-loop containing nucleoside triphosphate hydrolases"/>
    <property type="match status" value="1"/>
</dbReference>
<dbReference type="InterPro" id="IPR000014">
    <property type="entry name" value="PAS"/>
</dbReference>
<dbReference type="FunFam" id="3.40.50.300:FF:000006">
    <property type="entry name" value="DNA-binding transcriptional regulator NtrC"/>
    <property type="match status" value="1"/>
</dbReference>
<dbReference type="InterPro" id="IPR025662">
    <property type="entry name" value="Sigma_54_int_dom_ATP-bd_1"/>
</dbReference>
<dbReference type="PROSITE" id="PS00675">
    <property type="entry name" value="SIGMA54_INTERACT_1"/>
    <property type="match status" value="1"/>
</dbReference>
<evidence type="ECO:0000313" key="10">
    <source>
        <dbReference type="Proteomes" id="UP000317155"/>
    </source>
</evidence>
<accession>A0A550JBP9</accession>
<dbReference type="NCBIfam" id="TIGR00229">
    <property type="entry name" value="sensory_box"/>
    <property type="match status" value="1"/>
</dbReference>
<dbReference type="InterPro" id="IPR002078">
    <property type="entry name" value="Sigma_54_int"/>
</dbReference>
<name>A0A550JBP9_9BACT</name>
<dbReference type="Pfam" id="PF02954">
    <property type="entry name" value="HTH_8"/>
    <property type="match status" value="1"/>
</dbReference>
<evidence type="ECO:0000259" key="6">
    <source>
        <dbReference type="PROSITE" id="PS50045"/>
    </source>
</evidence>
<dbReference type="Pfam" id="PF25601">
    <property type="entry name" value="AAA_lid_14"/>
    <property type="match status" value="1"/>
</dbReference>
<dbReference type="GO" id="GO:0006355">
    <property type="term" value="P:regulation of DNA-templated transcription"/>
    <property type="evidence" value="ECO:0007669"/>
    <property type="project" value="InterPro"/>
</dbReference>
<dbReference type="InterPro" id="IPR003593">
    <property type="entry name" value="AAA+_ATPase"/>
</dbReference>
<dbReference type="Pfam" id="PF13426">
    <property type="entry name" value="PAS_9"/>
    <property type="match status" value="1"/>
</dbReference>
<evidence type="ECO:0000259" key="8">
    <source>
        <dbReference type="PROSITE" id="PS50113"/>
    </source>
</evidence>
<dbReference type="Gene3D" id="3.40.50.300">
    <property type="entry name" value="P-loop containing nucleotide triphosphate hydrolases"/>
    <property type="match status" value="1"/>
</dbReference>
<dbReference type="SMART" id="SM00091">
    <property type="entry name" value="PAS"/>
    <property type="match status" value="1"/>
</dbReference>
<evidence type="ECO:0000313" key="9">
    <source>
        <dbReference type="EMBL" id="TRO80654.1"/>
    </source>
</evidence>
<proteinExistence type="predicted"/>
<evidence type="ECO:0000256" key="3">
    <source>
        <dbReference type="ARBA" id="ARBA00023015"/>
    </source>
</evidence>
<dbReference type="PROSITE" id="PS00688">
    <property type="entry name" value="SIGMA54_INTERACT_3"/>
    <property type="match status" value="1"/>
</dbReference>